<dbReference type="HOGENOM" id="CLU_1370490_0_0_10"/>
<protein>
    <recommendedName>
        <fullName evidence="4">Lipoprotein</fullName>
    </recommendedName>
</protein>
<evidence type="ECO:0000313" key="3">
    <source>
        <dbReference type="Proteomes" id="UP000003844"/>
    </source>
</evidence>
<gene>
    <name evidence="2" type="ORF">Gilli_0485</name>
</gene>
<feature type="signal peptide" evidence="1">
    <location>
        <begin position="1"/>
        <end position="21"/>
    </location>
</feature>
<sequence length="199" mass="22694">MMKYLYIFLLLLFTVSLQSCKENNESDNARERIGNGIEINPKELKFNKQTGSIANYTQSVEISLVVTNNTPEPFIFNFANITGRSKASFNPGLKRPGSIVELGLVERPNMKKILEPTDSTTLGLRIRTDLQANNLEEMLEEFSSKFSGKYELYLINLGVNKTFRTELDFARIQKSFYLDSEKVAPQDSLQMQKTAFKVQ</sequence>
<dbReference type="PROSITE" id="PS51257">
    <property type="entry name" value="PROKAR_LIPOPROTEIN"/>
    <property type="match status" value="1"/>
</dbReference>
<dbReference type="Proteomes" id="UP000003844">
    <property type="component" value="Unassembled WGS sequence"/>
</dbReference>
<dbReference type="EMBL" id="JH594606">
    <property type="protein sequence ID" value="EHQ01197.1"/>
    <property type="molecule type" value="Genomic_DNA"/>
</dbReference>
<evidence type="ECO:0000313" key="2">
    <source>
        <dbReference type="EMBL" id="EHQ01197.1"/>
    </source>
</evidence>
<organism evidence="2 3">
    <name type="scientific">Gillisia limnaea (strain DSM 15749 / LMG 21470 / R-8282)</name>
    <dbReference type="NCBI Taxonomy" id="865937"/>
    <lineage>
        <taxon>Bacteria</taxon>
        <taxon>Pseudomonadati</taxon>
        <taxon>Bacteroidota</taxon>
        <taxon>Flavobacteriia</taxon>
        <taxon>Flavobacteriales</taxon>
        <taxon>Flavobacteriaceae</taxon>
        <taxon>Gillisia</taxon>
    </lineage>
</organism>
<dbReference type="AlphaFoldDB" id="H2BZ68"/>
<accession>H2BZ68</accession>
<evidence type="ECO:0000256" key="1">
    <source>
        <dbReference type="SAM" id="SignalP"/>
    </source>
</evidence>
<feature type="chain" id="PRO_5003560576" description="Lipoprotein" evidence="1">
    <location>
        <begin position="22"/>
        <end position="199"/>
    </location>
</feature>
<proteinExistence type="predicted"/>
<keyword evidence="3" id="KW-1185">Reference proteome</keyword>
<name>H2BZ68_GILLR</name>
<dbReference type="RefSeq" id="WP_006987523.1">
    <property type="nucleotide sequence ID" value="NZ_JH594606.1"/>
</dbReference>
<reference evidence="3" key="1">
    <citation type="journal article" date="2012" name="Stand. Genomic Sci.">
        <title>Genome sequence of the Antarctic rhodopsins-containing flavobacterium Gillisia limnaea type strain (R-8282(T)).</title>
        <authorList>
            <person name="Riedel T."/>
            <person name="Held B."/>
            <person name="Nolan M."/>
            <person name="Lucas S."/>
            <person name="Lapidus A."/>
            <person name="Tice H."/>
            <person name="Del Rio T.G."/>
            <person name="Cheng J.F."/>
            <person name="Han C."/>
            <person name="Tapia R."/>
            <person name="Goodwin L.A."/>
            <person name="Pitluck S."/>
            <person name="Liolios K."/>
            <person name="Mavromatis K."/>
            <person name="Pagani I."/>
            <person name="Ivanova N."/>
            <person name="Mikhailova N."/>
            <person name="Pati A."/>
            <person name="Chen A."/>
            <person name="Palaniappan K."/>
            <person name="Land M."/>
            <person name="Rohde M."/>
            <person name="Tindall B.J."/>
            <person name="Detter J.C."/>
            <person name="Goker M."/>
            <person name="Bristow J."/>
            <person name="Eisen J.A."/>
            <person name="Markowitz V."/>
            <person name="Hugenholtz P."/>
            <person name="Kyrpides N.C."/>
            <person name="Klenk H.P."/>
            <person name="Woyke T."/>
        </authorList>
    </citation>
    <scope>NUCLEOTIDE SEQUENCE [LARGE SCALE GENOMIC DNA]</scope>
    <source>
        <strain evidence="3">DSM 15749 / LMG 21470 / R-8282</strain>
    </source>
</reference>
<keyword evidence="1" id="KW-0732">Signal</keyword>
<evidence type="ECO:0008006" key="4">
    <source>
        <dbReference type="Google" id="ProtNLM"/>
    </source>
</evidence>